<reference evidence="2" key="1">
    <citation type="submission" date="2020-02" db="EMBL/GenBank/DDBJ databases">
        <authorList>
            <person name="Shen X.-R."/>
            <person name="Zhang Y.-X."/>
        </authorList>
    </citation>
    <scope>NUCLEOTIDE SEQUENCE</scope>
    <source>
        <strain evidence="2">SYP-B3998</strain>
    </source>
</reference>
<evidence type="ECO:0000313" key="2">
    <source>
        <dbReference type="EMBL" id="NEW07640.1"/>
    </source>
</evidence>
<dbReference type="Gene3D" id="3.40.50.1980">
    <property type="entry name" value="Nitrogenase molybdenum iron protein domain"/>
    <property type="match status" value="1"/>
</dbReference>
<proteinExistence type="predicted"/>
<comment type="caution">
    <text evidence="2">The sequence shown here is derived from an EMBL/GenBank/DDBJ whole genome shotgun (WGS) entry which is preliminary data.</text>
</comment>
<feature type="domain" description="Fe/B12 periplasmic-binding" evidence="1">
    <location>
        <begin position="1"/>
        <end position="54"/>
    </location>
</feature>
<dbReference type="RefSeq" id="WP_163948976.1">
    <property type="nucleotide sequence ID" value="NZ_JAAIKC010000006.1"/>
</dbReference>
<dbReference type="EMBL" id="JAAIKC010000006">
    <property type="protein sequence ID" value="NEW07640.1"/>
    <property type="molecule type" value="Genomic_DNA"/>
</dbReference>
<dbReference type="SUPFAM" id="SSF53807">
    <property type="entry name" value="Helical backbone' metal receptor"/>
    <property type="match status" value="1"/>
</dbReference>
<protein>
    <recommendedName>
        <fullName evidence="1">Fe/B12 periplasmic-binding domain-containing protein</fullName>
    </recommendedName>
</protein>
<gene>
    <name evidence="2" type="ORF">GK047_16690</name>
</gene>
<dbReference type="PROSITE" id="PS50983">
    <property type="entry name" value="FE_B12_PBP"/>
    <property type="match status" value="1"/>
</dbReference>
<dbReference type="AlphaFoldDB" id="A0A6G3ZZW0"/>
<evidence type="ECO:0000259" key="1">
    <source>
        <dbReference type="PROSITE" id="PS50983"/>
    </source>
</evidence>
<dbReference type="InterPro" id="IPR002491">
    <property type="entry name" value="ABC_transptr_periplasmic_BD"/>
</dbReference>
<sequence length="54" mass="6503">MFVMVWDDEQSCASYRKLAEDPLWRNLKAVRSNQVHRVDPRRWFMTDVFSLQGS</sequence>
<name>A0A6G3ZZW0_9BACL</name>
<organism evidence="2">
    <name type="scientific">Paenibacillus sp. SYP-B3998</name>
    <dbReference type="NCBI Taxonomy" id="2678564"/>
    <lineage>
        <taxon>Bacteria</taxon>
        <taxon>Bacillati</taxon>
        <taxon>Bacillota</taxon>
        <taxon>Bacilli</taxon>
        <taxon>Bacillales</taxon>
        <taxon>Paenibacillaceae</taxon>
        <taxon>Paenibacillus</taxon>
    </lineage>
</organism>
<accession>A0A6G3ZZW0</accession>